<proteinExistence type="predicted"/>
<accession>A0A090XUC7</accession>
<sequence length="49" mass="5826">MEFYSCLENLTAEYAGCIMINENLELDGLFLNREEQYRKVECKCNLRNT</sequence>
<evidence type="ECO:0000313" key="1">
    <source>
        <dbReference type="EMBL" id="KFM89112.1"/>
    </source>
</evidence>
<dbReference type="HOGENOM" id="CLU_3138548_0_0_9"/>
<evidence type="ECO:0000313" key="2">
    <source>
        <dbReference type="Proteomes" id="UP000029278"/>
    </source>
</evidence>
<dbReference type="EMBL" id="JMQA01000060">
    <property type="protein sequence ID" value="KFM89112.1"/>
    <property type="molecule type" value="Genomic_DNA"/>
</dbReference>
<protein>
    <submittedName>
        <fullName evidence="1">Uncharacterized protein</fullName>
    </submittedName>
</protein>
<dbReference type="AlphaFoldDB" id="A0A090XUC7"/>
<keyword evidence="2" id="KW-1185">Reference proteome</keyword>
<gene>
    <name evidence="1" type="ORF">DJ90_6212</name>
</gene>
<dbReference type="Proteomes" id="UP000029278">
    <property type="component" value="Unassembled WGS sequence"/>
</dbReference>
<comment type="caution">
    <text evidence="1">The sequence shown here is derived from an EMBL/GenBank/DDBJ whole genome shotgun (WGS) entry which is preliminary data.</text>
</comment>
<dbReference type="STRING" id="44252.DJ90_6212"/>
<reference evidence="1 2" key="1">
    <citation type="submission" date="2014-04" db="EMBL/GenBank/DDBJ databases">
        <authorList>
            <person name="Bishop-Lilly K.A."/>
            <person name="Broomall S.M."/>
            <person name="Chain P.S."/>
            <person name="Chertkov O."/>
            <person name="Coyne S.R."/>
            <person name="Daligault H.E."/>
            <person name="Davenport K.W."/>
            <person name="Erkkila T."/>
            <person name="Frey K.G."/>
            <person name="Gibbons H.S."/>
            <person name="Gu W."/>
            <person name="Jaissle J."/>
            <person name="Johnson S.L."/>
            <person name="Koroleva G.I."/>
            <person name="Ladner J.T."/>
            <person name="Lo C.-C."/>
            <person name="Minogue T.D."/>
            <person name="Munk C."/>
            <person name="Palacios G.F."/>
            <person name="Redden C.L."/>
            <person name="Rosenzweig C.N."/>
            <person name="Scholz M.B."/>
            <person name="Teshima H."/>
            <person name="Xu Y."/>
        </authorList>
    </citation>
    <scope>NUCLEOTIDE SEQUENCE [LARGE SCALE GENOMIC DNA]</scope>
    <source>
        <strain evidence="1 2">8244</strain>
    </source>
</reference>
<name>A0A090XUC7_PAEMA</name>
<organism evidence="1 2">
    <name type="scientific">Paenibacillus macerans</name>
    <name type="common">Bacillus macerans</name>
    <dbReference type="NCBI Taxonomy" id="44252"/>
    <lineage>
        <taxon>Bacteria</taxon>
        <taxon>Bacillati</taxon>
        <taxon>Bacillota</taxon>
        <taxon>Bacilli</taxon>
        <taxon>Bacillales</taxon>
        <taxon>Paenibacillaceae</taxon>
        <taxon>Paenibacillus</taxon>
    </lineage>
</organism>